<dbReference type="PANTHER" id="PTHR13943:SF77">
    <property type="entry name" value="LRAT DOMAIN-CONTAINING PROTEIN"/>
    <property type="match status" value="1"/>
</dbReference>
<dbReference type="Gene3D" id="3.90.1720.10">
    <property type="entry name" value="endopeptidase domain like (from Nostoc punctiforme)"/>
    <property type="match status" value="1"/>
</dbReference>
<dbReference type="GO" id="GO:0005737">
    <property type="term" value="C:cytoplasm"/>
    <property type="evidence" value="ECO:0007669"/>
    <property type="project" value="TreeGrafter"/>
</dbReference>
<dbReference type="RefSeq" id="XP_022292570.1">
    <property type="nucleotide sequence ID" value="XM_022436862.1"/>
</dbReference>
<evidence type="ECO:0000259" key="5">
    <source>
        <dbReference type="PROSITE" id="PS51934"/>
    </source>
</evidence>
<dbReference type="InterPro" id="IPR051496">
    <property type="entry name" value="H-rev107_PLA/AT"/>
</dbReference>
<dbReference type="GO" id="GO:0070292">
    <property type="term" value="P:N-acylphosphatidylethanolamine metabolic process"/>
    <property type="evidence" value="ECO:0007669"/>
    <property type="project" value="TreeGrafter"/>
</dbReference>
<dbReference type="Pfam" id="PF04970">
    <property type="entry name" value="LRAT"/>
    <property type="match status" value="1"/>
</dbReference>
<dbReference type="OrthoDB" id="421951at2759"/>
<dbReference type="GO" id="GO:0008970">
    <property type="term" value="F:phospholipase A1 activity"/>
    <property type="evidence" value="ECO:0007669"/>
    <property type="project" value="TreeGrafter"/>
</dbReference>
<organism evidence="6 7">
    <name type="scientific">Crassostrea virginica</name>
    <name type="common">Eastern oyster</name>
    <dbReference type="NCBI Taxonomy" id="6565"/>
    <lineage>
        <taxon>Eukaryota</taxon>
        <taxon>Metazoa</taxon>
        <taxon>Spiralia</taxon>
        <taxon>Lophotrochozoa</taxon>
        <taxon>Mollusca</taxon>
        <taxon>Bivalvia</taxon>
        <taxon>Autobranchia</taxon>
        <taxon>Pteriomorphia</taxon>
        <taxon>Ostreida</taxon>
        <taxon>Ostreoidea</taxon>
        <taxon>Ostreidae</taxon>
        <taxon>Crassostrea</taxon>
    </lineage>
</organism>
<dbReference type="PROSITE" id="PS51934">
    <property type="entry name" value="LRAT"/>
    <property type="match status" value="1"/>
</dbReference>
<comment type="similarity">
    <text evidence="1">Belongs to the H-rev107 family.</text>
</comment>
<dbReference type="InterPro" id="IPR007053">
    <property type="entry name" value="LRAT_dom"/>
</dbReference>
<dbReference type="GO" id="GO:0004623">
    <property type="term" value="F:phospholipase A2 activity"/>
    <property type="evidence" value="ECO:0007669"/>
    <property type="project" value="TreeGrafter"/>
</dbReference>
<evidence type="ECO:0000256" key="4">
    <source>
        <dbReference type="ARBA" id="ARBA00023098"/>
    </source>
</evidence>
<evidence type="ECO:0000256" key="2">
    <source>
        <dbReference type="ARBA" id="ARBA00022679"/>
    </source>
</evidence>
<evidence type="ECO:0000313" key="6">
    <source>
        <dbReference type="Proteomes" id="UP000694844"/>
    </source>
</evidence>
<protein>
    <submittedName>
        <fullName evidence="7">HRAS-like suppressor 3</fullName>
    </submittedName>
</protein>
<gene>
    <name evidence="7" type="primary">LOC111103525</name>
</gene>
<dbReference type="Proteomes" id="UP000694844">
    <property type="component" value="Chromosome 7"/>
</dbReference>
<keyword evidence="3" id="KW-0378">Hydrolase</keyword>
<dbReference type="KEGG" id="cvn:111103525"/>
<reference evidence="7" key="1">
    <citation type="submission" date="2025-08" db="UniProtKB">
        <authorList>
            <consortium name="RefSeq"/>
        </authorList>
    </citation>
    <scope>IDENTIFICATION</scope>
    <source>
        <tissue evidence="7">Whole sample</tissue>
    </source>
</reference>
<proteinExistence type="inferred from homology"/>
<evidence type="ECO:0000256" key="1">
    <source>
        <dbReference type="ARBA" id="ARBA00007824"/>
    </source>
</evidence>
<name>A0A8B8AN00_CRAVI</name>
<dbReference type="AlphaFoldDB" id="A0A8B8AN00"/>
<evidence type="ECO:0000256" key="3">
    <source>
        <dbReference type="ARBA" id="ARBA00022801"/>
    </source>
</evidence>
<dbReference type="PANTHER" id="PTHR13943">
    <property type="entry name" value="HRAS-LIKE SUPPRESSOR - RELATED"/>
    <property type="match status" value="1"/>
</dbReference>
<feature type="domain" description="LRAT" evidence="5">
    <location>
        <begin position="19"/>
        <end position="141"/>
    </location>
</feature>
<sequence>MEVTARNRSVIRRARPGDLLKFDRGAYFHWAVYIGDEEVVHLAGAESGCSSSCSSSSSSSCSSSGKNSNKAVVKKDKVLDVAGDSKVEIDNEKDRKYKPRSVRDIVREALSKIGEIGYNVLWNNCEHFASYCRYGVKWSEQADTVLQTTMILGVGVAVGALAWEAVKPKKS</sequence>
<dbReference type="GO" id="GO:0016410">
    <property type="term" value="F:N-acyltransferase activity"/>
    <property type="evidence" value="ECO:0007669"/>
    <property type="project" value="TreeGrafter"/>
</dbReference>
<keyword evidence="6" id="KW-1185">Reference proteome</keyword>
<keyword evidence="2" id="KW-0808">Transferase</keyword>
<accession>A0A8B8AN00</accession>
<dbReference type="GeneID" id="111103525"/>
<keyword evidence="4" id="KW-0443">Lipid metabolism</keyword>
<evidence type="ECO:0000313" key="7">
    <source>
        <dbReference type="RefSeq" id="XP_022292570.1"/>
    </source>
</evidence>